<evidence type="ECO:0000256" key="2">
    <source>
        <dbReference type="ARBA" id="ARBA00022692"/>
    </source>
</evidence>
<name>A0ABU3W4J3_9GAMM</name>
<keyword evidence="2 10" id="KW-0812">Transmembrane</keyword>
<dbReference type="InterPro" id="IPR003660">
    <property type="entry name" value="HAMP_dom"/>
</dbReference>
<dbReference type="PROSITE" id="PS50885">
    <property type="entry name" value="HAMP"/>
    <property type="match status" value="1"/>
</dbReference>
<dbReference type="InterPro" id="IPR013587">
    <property type="entry name" value="Nitrate/nitrite_sensing"/>
</dbReference>
<feature type="domain" description="NIT" evidence="13">
    <location>
        <begin position="53"/>
        <end position="308"/>
    </location>
</feature>
<comment type="similarity">
    <text evidence="6">Belongs to the methyl-accepting chemotaxis (MCP) protein family.</text>
</comment>
<organism evidence="14 15">
    <name type="scientific">Marinobacter xestospongiae</name>
    <dbReference type="NCBI Taxonomy" id="994319"/>
    <lineage>
        <taxon>Bacteria</taxon>
        <taxon>Pseudomonadati</taxon>
        <taxon>Pseudomonadota</taxon>
        <taxon>Gammaproteobacteria</taxon>
        <taxon>Pseudomonadales</taxon>
        <taxon>Marinobacteraceae</taxon>
        <taxon>Marinobacter</taxon>
    </lineage>
</organism>
<accession>A0ABU3W4J3</accession>
<feature type="region of interest" description="Disordered" evidence="9">
    <location>
        <begin position="430"/>
        <end position="449"/>
    </location>
</feature>
<dbReference type="PANTHER" id="PTHR32089:SF112">
    <property type="entry name" value="LYSOZYME-LIKE PROTEIN-RELATED"/>
    <property type="match status" value="1"/>
</dbReference>
<dbReference type="Pfam" id="PF08376">
    <property type="entry name" value="NIT"/>
    <property type="match status" value="1"/>
</dbReference>
<evidence type="ECO:0000256" key="6">
    <source>
        <dbReference type="ARBA" id="ARBA00029447"/>
    </source>
</evidence>
<dbReference type="Gene3D" id="1.10.287.950">
    <property type="entry name" value="Methyl-accepting chemotaxis protein"/>
    <property type="match status" value="1"/>
</dbReference>
<evidence type="ECO:0000259" key="11">
    <source>
        <dbReference type="PROSITE" id="PS50111"/>
    </source>
</evidence>
<sequence length="673" mass="73739">MKALNHLSMQGKLILLVLPALLVILYFAIDNILTSRDELSKMQQLDDRVRLVGLADPLIASLQKERGRSAVAFASSGDLARQAKQNLDRQRQETDRRLQEYNNNIRALLAEAEFDRAVTTSIREVEQQLKDLPNLRQQVDQRSIAASESGRRYTGLIMGMIDRIPLIVRRASTGELARQVNAYFALAEAAEYAGRERAGGASLIRSGRFDLARMQQVAELAGRQQAYLTSVQSMLPSDSPLRDTIAKLDTLPASQELARQRQTLFANAAGLTQLTAAGWFDTTTERIEVMNTDRQVLLDNVRQLADQSLASARNNLLTASVLAAAAVLAVLVLMLLTIRTINRQVGQLLSGIRFAMDQKDLTRPINVASRDEMGAIGTAINELFQRFGQALLQIDKASIQLATSTEQTSSTADQSAAQVRQQQQQIEQVATATEEMTATSEDISRNTQQVADAAQRAREKSRDGDRVLQESMARIHSLARSVQEVNAVIDTLEQRSQSISEVVEVIRQVAEQTNLLALNAAIEAARAGEHGRGFAVVADEVRALARQTHESTTKIEDIVGGFRDITSNAGQSIATSHRLANETSEQASNLEQTFADILNDVSAIADMANQIATASEEQVAVTRELAGSMEQVREAANLTFTGSQEITQVTGEQARLSRQLQDLANDFKVPAQA</sequence>
<dbReference type="PROSITE" id="PS50111">
    <property type="entry name" value="CHEMOTAXIS_TRANSDUC_2"/>
    <property type="match status" value="1"/>
</dbReference>
<evidence type="ECO:0000256" key="7">
    <source>
        <dbReference type="PROSITE-ProRule" id="PRU00284"/>
    </source>
</evidence>
<evidence type="ECO:0000256" key="8">
    <source>
        <dbReference type="SAM" id="Coils"/>
    </source>
</evidence>
<evidence type="ECO:0000259" key="12">
    <source>
        <dbReference type="PROSITE" id="PS50885"/>
    </source>
</evidence>
<keyword evidence="5 7" id="KW-0807">Transducer</keyword>
<keyword evidence="15" id="KW-1185">Reference proteome</keyword>
<evidence type="ECO:0000256" key="10">
    <source>
        <dbReference type="SAM" id="Phobius"/>
    </source>
</evidence>
<evidence type="ECO:0000256" key="4">
    <source>
        <dbReference type="ARBA" id="ARBA00023136"/>
    </source>
</evidence>
<dbReference type="PROSITE" id="PS50906">
    <property type="entry name" value="NIT"/>
    <property type="match status" value="1"/>
</dbReference>
<dbReference type="InterPro" id="IPR010910">
    <property type="entry name" value="Nitrate/nitrite_sensing_bac"/>
</dbReference>
<keyword evidence="4 10" id="KW-0472">Membrane</keyword>
<dbReference type="PANTHER" id="PTHR32089">
    <property type="entry name" value="METHYL-ACCEPTING CHEMOTAXIS PROTEIN MCPB"/>
    <property type="match status" value="1"/>
</dbReference>
<comment type="subcellular location">
    <subcellularLocation>
        <location evidence="1">Membrane</location>
    </subcellularLocation>
</comment>
<comment type="caution">
    <text evidence="14">The sequence shown here is derived from an EMBL/GenBank/DDBJ whole genome shotgun (WGS) entry which is preliminary data.</text>
</comment>
<evidence type="ECO:0000313" key="15">
    <source>
        <dbReference type="Proteomes" id="UP001269819"/>
    </source>
</evidence>
<dbReference type="EMBL" id="JAWIIJ010000022">
    <property type="protein sequence ID" value="MDV2080931.1"/>
    <property type="molecule type" value="Genomic_DNA"/>
</dbReference>
<feature type="compositionally biased region" description="Low complexity" evidence="9">
    <location>
        <begin position="430"/>
        <end position="441"/>
    </location>
</feature>
<evidence type="ECO:0000313" key="14">
    <source>
        <dbReference type="EMBL" id="MDV2080931.1"/>
    </source>
</evidence>
<dbReference type="SUPFAM" id="SSF58104">
    <property type="entry name" value="Methyl-accepting chemotaxis protein (MCP) signaling domain"/>
    <property type="match status" value="1"/>
</dbReference>
<keyword evidence="8" id="KW-0175">Coiled coil</keyword>
<dbReference type="SMART" id="SM00283">
    <property type="entry name" value="MA"/>
    <property type="match status" value="1"/>
</dbReference>
<dbReference type="InterPro" id="IPR004089">
    <property type="entry name" value="MCPsignal_dom"/>
</dbReference>
<reference evidence="14 15" key="1">
    <citation type="submission" date="2023-10" db="EMBL/GenBank/DDBJ databases">
        <title>Characteristics and mechanism of a salt-tolerant marine origin heterotrophic nitrifying- aerobic denitrifying bacteria Marinobacter xestospongiae HN1.</title>
        <authorList>
            <person name="Qi R."/>
        </authorList>
    </citation>
    <scope>NUCLEOTIDE SEQUENCE [LARGE SCALE GENOMIC DNA]</scope>
    <source>
        <strain evidence="14 15">HN1</strain>
    </source>
</reference>
<evidence type="ECO:0000256" key="9">
    <source>
        <dbReference type="SAM" id="MobiDB-lite"/>
    </source>
</evidence>
<dbReference type="Pfam" id="PF00015">
    <property type="entry name" value="MCPsignal"/>
    <property type="match status" value="1"/>
</dbReference>
<feature type="domain" description="HAMP" evidence="12">
    <location>
        <begin position="339"/>
        <end position="392"/>
    </location>
</feature>
<protein>
    <submittedName>
        <fullName evidence="14">Methyl-accepting chemotaxis protein</fullName>
    </submittedName>
</protein>
<evidence type="ECO:0000256" key="5">
    <source>
        <dbReference type="ARBA" id="ARBA00023224"/>
    </source>
</evidence>
<evidence type="ECO:0000259" key="13">
    <source>
        <dbReference type="PROSITE" id="PS50906"/>
    </source>
</evidence>
<dbReference type="Proteomes" id="UP001269819">
    <property type="component" value="Unassembled WGS sequence"/>
</dbReference>
<evidence type="ECO:0000256" key="3">
    <source>
        <dbReference type="ARBA" id="ARBA00022989"/>
    </source>
</evidence>
<dbReference type="CDD" id="cd11386">
    <property type="entry name" value="MCP_signal"/>
    <property type="match status" value="1"/>
</dbReference>
<gene>
    <name evidence="14" type="ORF">RYS15_19760</name>
</gene>
<feature type="coiled-coil region" evidence="8">
    <location>
        <begin position="80"/>
        <end position="111"/>
    </location>
</feature>
<feature type="domain" description="Methyl-accepting transducer" evidence="11">
    <location>
        <begin position="397"/>
        <end position="633"/>
    </location>
</feature>
<keyword evidence="3 10" id="KW-1133">Transmembrane helix</keyword>
<dbReference type="RefSeq" id="WP_316975262.1">
    <property type="nucleotide sequence ID" value="NZ_JAWIIJ010000022.1"/>
</dbReference>
<feature type="transmembrane region" description="Helical" evidence="10">
    <location>
        <begin position="316"/>
        <end position="338"/>
    </location>
</feature>
<evidence type="ECO:0000256" key="1">
    <source>
        <dbReference type="ARBA" id="ARBA00004370"/>
    </source>
</evidence>
<feature type="transmembrane region" description="Helical" evidence="10">
    <location>
        <begin position="12"/>
        <end position="29"/>
    </location>
</feature>
<proteinExistence type="inferred from homology"/>